<feature type="compositionally biased region" description="Basic and acidic residues" evidence="1">
    <location>
        <begin position="182"/>
        <end position="195"/>
    </location>
</feature>
<dbReference type="AlphaFoldDB" id="A0A9K3KMI6"/>
<feature type="compositionally biased region" description="Basic and acidic residues" evidence="1">
    <location>
        <begin position="144"/>
        <end position="158"/>
    </location>
</feature>
<evidence type="ECO:0000256" key="1">
    <source>
        <dbReference type="SAM" id="MobiDB-lite"/>
    </source>
</evidence>
<name>A0A9K3KMI6_9STRA</name>
<reference evidence="2" key="1">
    <citation type="journal article" date="2021" name="Sci. Rep.">
        <title>Diploid genomic architecture of Nitzschia inconspicua, an elite biomass production diatom.</title>
        <authorList>
            <person name="Oliver A."/>
            <person name="Podell S."/>
            <person name="Pinowska A."/>
            <person name="Traller J.C."/>
            <person name="Smith S.R."/>
            <person name="McClure R."/>
            <person name="Beliaev A."/>
            <person name="Bohutskyi P."/>
            <person name="Hill E.A."/>
            <person name="Rabines A."/>
            <person name="Zheng H."/>
            <person name="Allen L.Z."/>
            <person name="Kuo A."/>
            <person name="Grigoriev I.V."/>
            <person name="Allen A.E."/>
            <person name="Hazlebeck D."/>
            <person name="Allen E.E."/>
        </authorList>
    </citation>
    <scope>NUCLEOTIDE SEQUENCE</scope>
    <source>
        <strain evidence="2">Hildebrandi</strain>
    </source>
</reference>
<sequence length="279" mass="31597">MATVTFSQENHFHPQPFISPTEATSSISDADEDDVDDGAVDMNILCLIDRALNVAFETDDDDDDSLLEEDFLLEEGSLGSYEDCTVDSLILTRQRMANLCHLFSKEYNSCARNTVLTVTMKSLKEDEHRLVSIVGKARLQQDPPPHRTPEEARYDSTKRARRMMKPTNSMELTRKRVPPSRFADRIEGSRSENQARGESSLPALVRLDTDEMLPCEDDLSDDGSLCSYRNDLLQDCDGNDDPDDFDPFFDDDEIDSIVVNKRRLVKRKEDGDNDDSLSL</sequence>
<gene>
    <name evidence="2" type="ORF">IV203_005468</name>
</gene>
<proteinExistence type="predicted"/>
<organism evidence="2 3">
    <name type="scientific">Nitzschia inconspicua</name>
    <dbReference type="NCBI Taxonomy" id="303405"/>
    <lineage>
        <taxon>Eukaryota</taxon>
        <taxon>Sar</taxon>
        <taxon>Stramenopiles</taxon>
        <taxon>Ochrophyta</taxon>
        <taxon>Bacillariophyta</taxon>
        <taxon>Bacillariophyceae</taxon>
        <taxon>Bacillariophycidae</taxon>
        <taxon>Bacillariales</taxon>
        <taxon>Bacillariaceae</taxon>
        <taxon>Nitzschia</taxon>
    </lineage>
</organism>
<evidence type="ECO:0000313" key="3">
    <source>
        <dbReference type="Proteomes" id="UP000693970"/>
    </source>
</evidence>
<comment type="caution">
    <text evidence="2">The sequence shown here is derived from an EMBL/GenBank/DDBJ whole genome shotgun (WGS) entry which is preliminary data.</text>
</comment>
<dbReference type="EMBL" id="JAGRRH010000021">
    <property type="protein sequence ID" value="KAG7346400.1"/>
    <property type="molecule type" value="Genomic_DNA"/>
</dbReference>
<protein>
    <submittedName>
        <fullName evidence="2">Uncharacterized protein</fullName>
    </submittedName>
</protein>
<accession>A0A9K3KMI6</accession>
<feature type="region of interest" description="Disordered" evidence="1">
    <location>
        <begin position="1"/>
        <end position="29"/>
    </location>
</feature>
<keyword evidence="3" id="KW-1185">Reference proteome</keyword>
<reference evidence="2" key="2">
    <citation type="submission" date="2021-04" db="EMBL/GenBank/DDBJ databases">
        <authorList>
            <person name="Podell S."/>
        </authorList>
    </citation>
    <scope>NUCLEOTIDE SEQUENCE</scope>
    <source>
        <strain evidence="2">Hildebrandi</strain>
    </source>
</reference>
<evidence type="ECO:0000313" key="2">
    <source>
        <dbReference type="EMBL" id="KAG7346400.1"/>
    </source>
</evidence>
<feature type="region of interest" description="Disordered" evidence="1">
    <location>
        <begin position="139"/>
        <end position="203"/>
    </location>
</feature>
<dbReference type="Proteomes" id="UP000693970">
    <property type="component" value="Unassembled WGS sequence"/>
</dbReference>